<dbReference type="KEGG" id="hna:Hneap_0185"/>
<dbReference type="EMBL" id="CP001801">
    <property type="protein sequence ID" value="ACX95048.1"/>
    <property type="molecule type" value="Genomic_DNA"/>
</dbReference>
<dbReference type="STRING" id="555778.Hneap_0185"/>
<protein>
    <recommendedName>
        <fullName evidence="2">DUF58 domain-containing protein</fullName>
    </recommendedName>
</protein>
<gene>
    <name evidence="3" type="ordered locus">Hneap_0185</name>
</gene>
<dbReference type="RefSeq" id="WP_012823084.1">
    <property type="nucleotide sequence ID" value="NC_013422.1"/>
</dbReference>
<dbReference type="InterPro" id="IPR002881">
    <property type="entry name" value="DUF58"/>
</dbReference>
<proteinExistence type="predicted"/>
<sequence length="357" mass="39296">MNTLRYLFHSLKNRSTHHAAGEPVDAVAPTSAVIETAWQLGGQLPPLASEQLPAAVWFPGDQRAVRLGQGMDFESLRAYQPGEPSHLIDWRISARTPEPVVRVFREPAQRQCHIVLDTSDSMFFGTRRQLKITQALTVAHLLTAAALHQNLSVALHTPGLANRVPRHPATSRAALLNQLQEIGQWLAPPATPQPIDWTGFRGRMQGCLPEGQIVIVLSDFQTDFTEDASLMGWLPLAKKQRLMLLSVIDPAERLLPDMGAVTFMAQPPQRLDTHDPAVRAELSERFTRRQSAVRAFCQGVGGLFDEIQTVTDVPALIDGFGELLLTGHSRQSAEQPQHHPVNNAPNRASNRSMGASS</sequence>
<feature type="compositionally biased region" description="Polar residues" evidence="1">
    <location>
        <begin position="343"/>
        <end position="357"/>
    </location>
</feature>
<dbReference type="Proteomes" id="UP000009102">
    <property type="component" value="Chromosome"/>
</dbReference>
<evidence type="ECO:0000259" key="2">
    <source>
        <dbReference type="Pfam" id="PF01882"/>
    </source>
</evidence>
<dbReference type="PANTHER" id="PTHR33608">
    <property type="entry name" value="BLL2464 PROTEIN"/>
    <property type="match status" value="1"/>
</dbReference>
<feature type="domain" description="DUF58" evidence="2">
    <location>
        <begin position="76"/>
        <end position="289"/>
    </location>
</feature>
<evidence type="ECO:0000256" key="1">
    <source>
        <dbReference type="SAM" id="MobiDB-lite"/>
    </source>
</evidence>
<keyword evidence="4" id="KW-1185">Reference proteome</keyword>
<dbReference type="HOGENOM" id="CLU_054927_1_0_6"/>
<accession>D0KWQ1</accession>
<dbReference type="OrthoDB" id="9776116at2"/>
<dbReference type="AlphaFoldDB" id="D0KWQ1"/>
<evidence type="ECO:0000313" key="4">
    <source>
        <dbReference type="Proteomes" id="UP000009102"/>
    </source>
</evidence>
<organism evidence="3 4">
    <name type="scientific">Halothiobacillus neapolitanus (strain ATCC 23641 / DSM 15147 / CIP 104769 / NCIMB 8539 / c2)</name>
    <name type="common">Thiobacillus neapolitanus</name>
    <dbReference type="NCBI Taxonomy" id="555778"/>
    <lineage>
        <taxon>Bacteria</taxon>
        <taxon>Pseudomonadati</taxon>
        <taxon>Pseudomonadota</taxon>
        <taxon>Gammaproteobacteria</taxon>
        <taxon>Chromatiales</taxon>
        <taxon>Halothiobacillaceae</taxon>
        <taxon>Halothiobacillus</taxon>
    </lineage>
</organism>
<name>D0KWQ1_HALNC</name>
<feature type="region of interest" description="Disordered" evidence="1">
    <location>
        <begin position="329"/>
        <end position="357"/>
    </location>
</feature>
<evidence type="ECO:0000313" key="3">
    <source>
        <dbReference type="EMBL" id="ACX95048.1"/>
    </source>
</evidence>
<dbReference type="eggNOG" id="COG1721">
    <property type="taxonomic scope" value="Bacteria"/>
</dbReference>
<dbReference type="PANTHER" id="PTHR33608:SF12">
    <property type="entry name" value="DUF58 DOMAIN-CONTAINING PROTEIN"/>
    <property type="match status" value="1"/>
</dbReference>
<dbReference type="Pfam" id="PF01882">
    <property type="entry name" value="DUF58"/>
    <property type="match status" value="1"/>
</dbReference>
<reference evidence="3 4" key="1">
    <citation type="submission" date="2009-10" db="EMBL/GenBank/DDBJ databases">
        <title>Complete sequence of Halothiobacillus neapolitanus c2.</title>
        <authorList>
            <consortium name="US DOE Joint Genome Institute"/>
            <person name="Lucas S."/>
            <person name="Copeland A."/>
            <person name="Lapidus A."/>
            <person name="Glavina del Rio T."/>
            <person name="Tice H."/>
            <person name="Bruce D."/>
            <person name="Goodwin L."/>
            <person name="Pitluck S."/>
            <person name="Davenport K."/>
            <person name="Brettin T."/>
            <person name="Detter J.C."/>
            <person name="Han C."/>
            <person name="Tapia R."/>
            <person name="Larimer F."/>
            <person name="Land M."/>
            <person name="Hauser L."/>
            <person name="Kyrpides N."/>
            <person name="Mikhailova N."/>
            <person name="Kerfeld C."/>
            <person name="Cannon G."/>
            <person name="Heinhort S."/>
        </authorList>
    </citation>
    <scope>NUCLEOTIDE SEQUENCE [LARGE SCALE GENOMIC DNA]</scope>
    <source>
        <strain evidence="4">ATCC 23641 / c2</strain>
    </source>
</reference>